<keyword evidence="4" id="KW-0418">Kinase</keyword>
<evidence type="ECO:0000259" key="3">
    <source>
        <dbReference type="PROSITE" id="PS51371"/>
    </source>
</evidence>
<dbReference type="Pfam" id="PF00571">
    <property type="entry name" value="CBS"/>
    <property type="match status" value="2"/>
</dbReference>
<dbReference type="RefSeq" id="WP_045580988.1">
    <property type="nucleotide sequence ID" value="NZ_CP012401.1"/>
</dbReference>
<evidence type="ECO:0000313" key="5">
    <source>
        <dbReference type="Proteomes" id="UP000069935"/>
    </source>
</evidence>
<dbReference type="InterPro" id="IPR046342">
    <property type="entry name" value="CBS_dom_sf"/>
</dbReference>
<dbReference type="PROSITE" id="PS51371">
    <property type="entry name" value="CBS"/>
    <property type="match status" value="2"/>
</dbReference>
<sequence>MKIREIMTRDVQTVRPDDSIRRAAQLMDQLNVGILPVCDGRDLVGVVTDRDITVRAISAGKQPDRCKVAEVMTANPRYCYEDDPVGSVTQLMAGQQIRRVPVVDRNDRLTGIVSLGDLATEAKNDRAVHDTLERISSPSQPDRILPGR</sequence>
<keyword evidence="5" id="KW-1185">Reference proteome</keyword>
<keyword evidence="1 2" id="KW-0129">CBS domain</keyword>
<reference evidence="5" key="1">
    <citation type="submission" date="2015-08" db="EMBL/GenBank/DDBJ databases">
        <title>Complete Genome Sequence of Azospirillum thiophilum BV-S.</title>
        <authorList>
            <person name="Fomenkov A."/>
            <person name="Vincze T."/>
            <person name="Grabovich M."/>
            <person name="Dubinina G."/>
            <person name="Orlova M."/>
            <person name="Belousova E."/>
            <person name="Roberts R.J."/>
        </authorList>
    </citation>
    <scope>NUCLEOTIDE SEQUENCE [LARGE SCALE GENOMIC DNA]</scope>
    <source>
        <strain evidence="5">BV-S</strain>
    </source>
</reference>
<dbReference type="Gene3D" id="3.10.580.10">
    <property type="entry name" value="CBS-domain"/>
    <property type="match status" value="1"/>
</dbReference>
<dbReference type="EMBL" id="CP012401">
    <property type="protein sequence ID" value="ALG70648.1"/>
    <property type="molecule type" value="Genomic_DNA"/>
</dbReference>
<dbReference type="PANTHER" id="PTHR43080">
    <property type="entry name" value="CBS DOMAIN-CONTAINING PROTEIN CBSX3, MITOCHONDRIAL"/>
    <property type="match status" value="1"/>
</dbReference>
<feature type="domain" description="CBS" evidence="3">
    <location>
        <begin position="72"/>
        <end position="128"/>
    </location>
</feature>
<reference evidence="4 5" key="2">
    <citation type="journal article" date="2016" name="Genome Announc.">
        <title>Complete Genome Sequence of a Strain of Azospirillum thiophilum Isolated from a Sulfide Spring.</title>
        <authorList>
            <person name="Fomenkov A."/>
            <person name="Vincze T."/>
            <person name="Grabovich M."/>
            <person name="Anton B.P."/>
            <person name="Dubinina G."/>
            <person name="Orlova M."/>
            <person name="Belousova E."/>
            <person name="Roberts R.J."/>
        </authorList>
    </citation>
    <scope>NUCLEOTIDE SEQUENCE [LARGE SCALE GENOMIC DNA]</scope>
    <source>
        <strain evidence="4 5">BV-S</strain>
    </source>
</reference>
<feature type="domain" description="CBS" evidence="3">
    <location>
        <begin position="7"/>
        <end position="65"/>
    </location>
</feature>
<dbReference type="PANTHER" id="PTHR43080:SF2">
    <property type="entry name" value="CBS DOMAIN-CONTAINING PROTEIN"/>
    <property type="match status" value="1"/>
</dbReference>
<name>A0AAC8VW43_9PROT</name>
<dbReference type="AlphaFoldDB" id="A0AAC8VW43"/>
<dbReference type="GO" id="GO:0016301">
    <property type="term" value="F:kinase activity"/>
    <property type="evidence" value="ECO:0007669"/>
    <property type="project" value="UniProtKB-KW"/>
</dbReference>
<accession>A0AAC8VW43</accession>
<dbReference type="InterPro" id="IPR051257">
    <property type="entry name" value="Diverse_CBS-Domain"/>
</dbReference>
<dbReference type="SUPFAM" id="SSF54631">
    <property type="entry name" value="CBS-domain pair"/>
    <property type="match status" value="1"/>
</dbReference>
<protein>
    <submittedName>
        <fullName evidence="4">Histidine kinase</fullName>
    </submittedName>
</protein>
<evidence type="ECO:0000256" key="1">
    <source>
        <dbReference type="ARBA" id="ARBA00023122"/>
    </source>
</evidence>
<organism evidence="4 5">
    <name type="scientific">Azospirillum thiophilum</name>
    <dbReference type="NCBI Taxonomy" id="528244"/>
    <lineage>
        <taxon>Bacteria</taxon>
        <taxon>Pseudomonadati</taxon>
        <taxon>Pseudomonadota</taxon>
        <taxon>Alphaproteobacteria</taxon>
        <taxon>Rhodospirillales</taxon>
        <taxon>Azospirillaceae</taxon>
        <taxon>Azospirillum</taxon>
    </lineage>
</organism>
<proteinExistence type="predicted"/>
<dbReference type="SMART" id="SM00116">
    <property type="entry name" value="CBS"/>
    <property type="match status" value="2"/>
</dbReference>
<dbReference type="CDD" id="cd04622">
    <property type="entry name" value="CBS_pair_HRP1_like"/>
    <property type="match status" value="1"/>
</dbReference>
<dbReference type="InterPro" id="IPR000644">
    <property type="entry name" value="CBS_dom"/>
</dbReference>
<gene>
    <name evidence="4" type="ORF">AL072_06690</name>
</gene>
<dbReference type="KEGG" id="ati:AL072_06690"/>
<keyword evidence="4" id="KW-0808">Transferase</keyword>
<evidence type="ECO:0000313" key="4">
    <source>
        <dbReference type="EMBL" id="ALG70648.1"/>
    </source>
</evidence>
<evidence type="ECO:0000256" key="2">
    <source>
        <dbReference type="PROSITE-ProRule" id="PRU00703"/>
    </source>
</evidence>
<dbReference type="Proteomes" id="UP000069935">
    <property type="component" value="Chromosome 1"/>
</dbReference>